<reference evidence="2 3" key="1">
    <citation type="submission" date="2020-07" db="EMBL/GenBank/DDBJ databases">
        <title>Complete Genome Sequence of an acetic acid bacterium, Acetobacter aceti JCM20276.</title>
        <authorList>
            <person name="Hirose Y."/>
            <person name="Mihara H."/>
        </authorList>
    </citation>
    <scope>NUCLEOTIDE SEQUENCE [LARGE SCALE GENOMIC DNA]</scope>
    <source>
        <strain evidence="2 3">JCM20276</strain>
    </source>
</reference>
<evidence type="ECO:0000256" key="1">
    <source>
        <dbReference type="SAM" id="Phobius"/>
    </source>
</evidence>
<gene>
    <name evidence="2" type="ORF">AAJCM20276_25970</name>
</gene>
<organism evidence="2 3">
    <name type="scientific">Acetobacter aceti</name>
    <dbReference type="NCBI Taxonomy" id="435"/>
    <lineage>
        <taxon>Bacteria</taxon>
        <taxon>Pseudomonadati</taxon>
        <taxon>Pseudomonadota</taxon>
        <taxon>Alphaproteobacteria</taxon>
        <taxon>Acetobacterales</taxon>
        <taxon>Acetobacteraceae</taxon>
        <taxon>Acetobacter</taxon>
        <taxon>Acetobacter subgen. Acetobacter</taxon>
    </lineage>
</organism>
<proteinExistence type="predicted"/>
<feature type="transmembrane region" description="Helical" evidence="1">
    <location>
        <begin position="23"/>
        <end position="43"/>
    </location>
</feature>
<protein>
    <submittedName>
        <fullName evidence="2">Uncharacterized protein</fullName>
    </submittedName>
</protein>
<keyword evidence="1" id="KW-1133">Transmembrane helix</keyword>
<sequence length="45" mass="5086">MTVPTDLTEVEQTELLRRQRGRVISLVGFTLAMVLVIYAVALIRL</sequence>
<keyword evidence="1" id="KW-0472">Membrane</keyword>
<evidence type="ECO:0000313" key="2">
    <source>
        <dbReference type="EMBL" id="BCI67973.1"/>
    </source>
</evidence>
<dbReference type="RefSeq" id="WP_180952734.1">
    <property type="nucleotide sequence ID" value="NZ_AP023326.1"/>
</dbReference>
<evidence type="ECO:0000313" key="3">
    <source>
        <dbReference type="Proteomes" id="UP000515220"/>
    </source>
</evidence>
<dbReference type="EMBL" id="AP023326">
    <property type="protein sequence ID" value="BCI67973.1"/>
    <property type="molecule type" value="Genomic_DNA"/>
</dbReference>
<name>A0A6S6PKV4_ACEAC</name>
<accession>A0A6S6PKV4</accession>
<dbReference type="AlphaFoldDB" id="A0A6S6PKV4"/>
<keyword evidence="1" id="KW-0812">Transmembrane</keyword>
<dbReference type="Proteomes" id="UP000515220">
    <property type="component" value="Chromosome"/>
</dbReference>